<dbReference type="Proteomes" id="UP000027222">
    <property type="component" value="Unassembled WGS sequence"/>
</dbReference>
<dbReference type="AlphaFoldDB" id="A0A067T2U2"/>
<protein>
    <submittedName>
        <fullName evidence="1">Uncharacterized protein</fullName>
    </submittedName>
</protein>
<gene>
    <name evidence="1" type="ORF">GALMADRAFT_142456</name>
</gene>
<accession>A0A067T2U2</accession>
<name>A0A067T2U2_GALM3</name>
<sequence length="172" mass="19660">MSGDLDNFPQITGLPVYTSIDQSIHLFHLPSSDMPHHQKEDTIFRRVFVYPASGKEPYISSMKFSKAARKVGYGFETTVVDLRKIYGQHLLGIRYQLLSIDRKCIQAEDWPLDSLSRCHIYFNTDVKLPINKTMARIVGINIKRPGPTPAWRGDVVVAKRDLSPRYPEISLL</sequence>
<reference evidence="2" key="1">
    <citation type="journal article" date="2014" name="Proc. Natl. Acad. Sci. U.S.A.">
        <title>Extensive sampling of basidiomycete genomes demonstrates inadequacy of the white-rot/brown-rot paradigm for wood decay fungi.</title>
        <authorList>
            <person name="Riley R."/>
            <person name="Salamov A.A."/>
            <person name="Brown D.W."/>
            <person name="Nagy L.G."/>
            <person name="Floudas D."/>
            <person name="Held B.W."/>
            <person name="Levasseur A."/>
            <person name="Lombard V."/>
            <person name="Morin E."/>
            <person name="Otillar R."/>
            <person name="Lindquist E.A."/>
            <person name="Sun H."/>
            <person name="LaButti K.M."/>
            <person name="Schmutz J."/>
            <person name="Jabbour D."/>
            <person name="Luo H."/>
            <person name="Baker S.E."/>
            <person name="Pisabarro A.G."/>
            <person name="Walton J.D."/>
            <person name="Blanchette R.A."/>
            <person name="Henrissat B."/>
            <person name="Martin F."/>
            <person name="Cullen D."/>
            <person name="Hibbett D.S."/>
            <person name="Grigoriev I.V."/>
        </authorList>
    </citation>
    <scope>NUCLEOTIDE SEQUENCE [LARGE SCALE GENOMIC DNA]</scope>
    <source>
        <strain evidence="2">CBS 339.88</strain>
    </source>
</reference>
<evidence type="ECO:0000313" key="1">
    <source>
        <dbReference type="EMBL" id="KDR73348.1"/>
    </source>
</evidence>
<organism evidence="1 2">
    <name type="scientific">Galerina marginata (strain CBS 339.88)</name>
    <dbReference type="NCBI Taxonomy" id="685588"/>
    <lineage>
        <taxon>Eukaryota</taxon>
        <taxon>Fungi</taxon>
        <taxon>Dikarya</taxon>
        <taxon>Basidiomycota</taxon>
        <taxon>Agaricomycotina</taxon>
        <taxon>Agaricomycetes</taxon>
        <taxon>Agaricomycetidae</taxon>
        <taxon>Agaricales</taxon>
        <taxon>Agaricineae</taxon>
        <taxon>Strophariaceae</taxon>
        <taxon>Galerina</taxon>
    </lineage>
</organism>
<dbReference type="HOGENOM" id="CLU_1555363_0_0_1"/>
<dbReference type="EMBL" id="KL142386">
    <property type="protein sequence ID" value="KDR73348.1"/>
    <property type="molecule type" value="Genomic_DNA"/>
</dbReference>
<keyword evidence="2" id="KW-1185">Reference proteome</keyword>
<proteinExistence type="predicted"/>
<dbReference type="STRING" id="685588.A0A067T2U2"/>
<evidence type="ECO:0000313" key="2">
    <source>
        <dbReference type="Proteomes" id="UP000027222"/>
    </source>
</evidence>
<dbReference type="OrthoDB" id="432970at2759"/>